<keyword evidence="4" id="KW-1185">Reference proteome</keyword>
<evidence type="ECO:0000313" key="4">
    <source>
        <dbReference type="Proteomes" id="UP000266841"/>
    </source>
</evidence>
<proteinExistence type="predicted"/>
<dbReference type="AlphaFoldDB" id="K0SDB1"/>
<evidence type="ECO:0000259" key="2">
    <source>
        <dbReference type="Pfam" id="PF25195"/>
    </source>
</evidence>
<evidence type="ECO:0000256" key="1">
    <source>
        <dbReference type="SAM" id="MobiDB-lite"/>
    </source>
</evidence>
<protein>
    <recommendedName>
        <fullName evidence="2">Diatom pyrenoid component 2 domain-containing protein</fullName>
    </recommendedName>
</protein>
<dbReference type="InterPro" id="IPR057484">
    <property type="entry name" value="DPC1"/>
</dbReference>
<comment type="caution">
    <text evidence="3">The sequence shown here is derived from an EMBL/GenBank/DDBJ whole genome shotgun (WGS) entry which is preliminary data.</text>
</comment>
<feature type="region of interest" description="Disordered" evidence="1">
    <location>
        <begin position="319"/>
        <end position="338"/>
    </location>
</feature>
<dbReference type="eggNOG" id="ENOG502TAPW">
    <property type="taxonomic scope" value="Eukaryota"/>
</dbReference>
<name>K0SDB1_THAOC</name>
<dbReference type="Pfam" id="PF25195">
    <property type="entry name" value="DPC2"/>
    <property type="match status" value="1"/>
</dbReference>
<organism evidence="3 4">
    <name type="scientific">Thalassiosira oceanica</name>
    <name type="common">Marine diatom</name>
    <dbReference type="NCBI Taxonomy" id="159749"/>
    <lineage>
        <taxon>Eukaryota</taxon>
        <taxon>Sar</taxon>
        <taxon>Stramenopiles</taxon>
        <taxon>Ochrophyta</taxon>
        <taxon>Bacillariophyta</taxon>
        <taxon>Coscinodiscophyceae</taxon>
        <taxon>Thalassiosirophycidae</taxon>
        <taxon>Thalassiosirales</taxon>
        <taxon>Thalassiosiraceae</taxon>
        <taxon>Thalassiosira</taxon>
    </lineage>
</organism>
<feature type="domain" description="Diatom pyrenoid component 2" evidence="2">
    <location>
        <begin position="160"/>
        <end position="282"/>
    </location>
</feature>
<reference evidence="3 4" key="1">
    <citation type="journal article" date="2012" name="Genome Biol.">
        <title>Genome and low-iron response of an oceanic diatom adapted to chronic iron limitation.</title>
        <authorList>
            <person name="Lommer M."/>
            <person name="Specht M."/>
            <person name="Roy A.S."/>
            <person name="Kraemer L."/>
            <person name="Andreson R."/>
            <person name="Gutowska M.A."/>
            <person name="Wolf J."/>
            <person name="Bergner S.V."/>
            <person name="Schilhabel M.B."/>
            <person name="Klostermeier U.C."/>
            <person name="Beiko R.G."/>
            <person name="Rosenstiel P."/>
            <person name="Hippler M."/>
            <person name="Laroche J."/>
        </authorList>
    </citation>
    <scope>NUCLEOTIDE SEQUENCE [LARGE SCALE GENOMIC DNA]</scope>
    <source>
        <strain evidence="3 4">CCMP1005</strain>
    </source>
</reference>
<dbReference type="Proteomes" id="UP000266841">
    <property type="component" value="Unassembled WGS sequence"/>
</dbReference>
<dbReference type="EMBL" id="AGNL01018528">
    <property type="protein sequence ID" value="EJK62944.1"/>
    <property type="molecule type" value="Genomic_DNA"/>
</dbReference>
<sequence length="338" mass="36143">MGRVVSFQHGDATSRGLRGRGFDHTECPDLLSGDIESLPGANEAHGGAKDSMFSHFNWKRKFGPATLAASTALVPSLAAMAVDGQIDASQPVLIAGKIEHIIEISLCLGALLTTSSFVLTTNSSMNEDSLTQKAKVVLVQPDPYGLEGGRRYCNGVLVSDVKEFCDGGKIDNECAETINDFLVDVNSNNGDEPSAEQKETANAVLSYLDSLSSAPTADRVAAEMLDLSRQQASKPIEESKPKTSEAFSSYLGELSNGNVSAPKDAQSVVSYLESLEGRLDKLETNIADMPDQIASKMDCQNDMIADEFAKINAHLVNAQNGQQQSKITGQQRSSLPRV</sequence>
<evidence type="ECO:0000313" key="3">
    <source>
        <dbReference type="EMBL" id="EJK62944.1"/>
    </source>
</evidence>
<dbReference type="InterPro" id="IPR057486">
    <property type="entry name" value="DPC2"/>
</dbReference>
<gene>
    <name evidence="3" type="ORF">THAOC_16427</name>
</gene>
<dbReference type="Pfam" id="PF25193">
    <property type="entry name" value="DPC1"/>
    <property type="match status" value="1"/>
</dbReference>
<accession>K0SDB1</accession>